<reference evidence="1" key="1">
    <citation type="submission" date="2025-08" db="UniProtKB">
        <authorList>
            <consortium name="Ensembl"/>
        </authorList>
    </citation>
    <scope>IDENTIFICATION</scope>
</reference>
<proteinExistence type="predicted"/>
<dbReference type="InterPro" id="IPR001611">
    <property type="entry name" value="Leu-rich_rpt"/>
</dbReference>
<evidence type="ECO:0000313" key="2">
    <source>
        <dbReference type="Proteomes" id="UP000261520"/>
    </source>
</evidence>
<name>A0A3B3Z7D5_9GOBI</name>
<dbReference type="InterPro" id="IPR053040">
    <property type="entry name" value="LRR-containing_protein_71"/>
</dbReference>
<dbReference type="PANTHER" id="PTHR46984">
    <property type="entry name" value="LEUCINE-RICH REPEAT-CONTAINING PROTEIN 71"/>
    <property type="match status" value="1"/>
</dbReference>
<dbReference type="Proteomes" id="UP000261520">
    <property type="component" value="Unplaced"/>
</dbReference>
<dbReference type="AlphaFoldDB" id="A0A3B3Z7D5"/>
<dbReference type="Ensembl" id="ENSPMGT00000000536.1">
    <property type="protein sequence ID" value="ENSPMGP00000000512.1"/>
    <property type="gene ID" value="ENSPMGG00000000476.1"/>
</dbReference>
<dbReference type="STRING" id="409849.ENSPMGP00000000512"/>
<dbReference type="Gene3D" id="3.80.10.10">
    <property type="entry name" value="Ribonuclease Inhibitor"/>
    <property type="match status" value="1"/>
</dbReference>
<organism evidence="1 2">
    <name type="scientific">Periophthalmus magnuspinnatus</name>
    <dbReference type="NCBI Taxonomy" id="409849"/>
    <lineage>
        <taxon>Eukaryota</taxon>
        <taxon>Metazoa</taxon>
        <taxon>Chordata</taxon>
        <taxon>Craniata</taxon>
        <taxon>Vertebrata</taxon>
        <taxon>Euteleostomi</taxon>
        <taxon>Actinopterygii</taxon>
        <taxon>Neopterygii</taxon>
        <taxon>Teleostei</taxon>
        <taxon>Neoteleostei</taxon>
        <taxon>Acanthomorphata</taxon>
        <taxon>Gobiaria</taxon>
        <taxon>Gobiiformes</taxon>
        <taxon>Gobioidei</taxon>
        <taxon>Gobiidae</taxon>
        <taxon>Oxudercinae</taxon>
        <taxon>Periophthalmus</taxon>
    </lineage>
</organism>
<evidence type="ECO:0000313" key="1">
    <source>
        <dbReference type="Ensembl" id="ENSPMGP00000000512.1"/>
    </source>
</evidence>
<dbReference type="InterPro" id="IPR032675">
    <property type="entry name" value="LRR_dom_sf"/>
</dbReference>
<dbReference type="Pfam" id="PF13516">
    <property type="entry name" value="LRR_6"/>
    <property type="match status" value="3"/>
</dbReference>
<accession>A0A3B3Z7D5</accession>
<sequence>MRRGSRSPAIVQRKKSMIRPFKKPAYDYQCTGNVQEDFPKLCALLDIKNIPPVHCKSTETEEEELPGETPNLLKLGQTLHIIVDDGDFWKAGLTDEMITSLSNTLSVGSSLRVVYLDGNPLPNHSYHLLLSEDSLINRLFLRNNQIGDEGARLIGSALSTTKTANKNLLFLNLAFNCIGNAGAAYLAQGLRLNRALIYLSLANNQIGDSGAAHISKILGEFPLTHEEVVERRKLLIEKQGLVSVLMSVFVFYIHYKTANGVYDFVCSDFQAIINCFCLFLGNAITEESLPLFLTSLEQQTEGGLLRLCLNRNNFSPDCELFNKINHLLQLRDPKNRPATEPGEDEGHK</sequence>
<dbReference type="SMART" id="SM00368">
    <property type="entry name" value="LRR_RI"/>
    <property type="match status" value="3"/>
</dbReference>
<reference evidence="1" key="2">
    <citation type="submission" date="2025-09" db="UniProtKB">
        <authorList>
            <consortium name="Ensembl"/>
        </authorList>
    </citation>
    <scope>IDENTIFICATION</scope>
</reference>
<dbReference type="SUPFAM" id="SSF52047">
    <property type="entry name" value="RNI-like"/>
    <property type="match status" value="1"/>
</dbReference>
<keyword evidence="2" id="KW-1185">Reference proteome</keyword>
<protein>
    <submittedName>
        <fullName evidence="1">Uncharacterized protein</fullName>
    </submittedName>
</protein>
<dbReference type="PANTHER" id="PTHR46984:SF1">
    <property type="entry name" value="LEUCINE-RICH REPEAT-CONTAINING PROTEIN 71"/>
    <property type="match status" value="1"/>
</dbReference>